<protein>
    <submittedName>
        <fullName evidence="1">Uncharacterized protein</fullName>
    </submittedName>
</protein>
<comment type="caution">
    <text evidence="1">The sequence shown here is derived from an EMBL/GenBank/DDBJ whole genome shotgun (WGS) entry which is preliminary data.</text>
</comment>
<reference evidence="1 2" key="1">
    <citation type="submission" date="2023-07" db="EMBL/GenBank/DDBJ databases">
        <title>Genomic Encyclopedia of Type Strains, Phase IV (KMG-IV): sequencing the most valuable type-strain genomes for metagenomic binning, comparative biology and taxonomic classification.</title>
        <authorList>
            <person name="Goeker M."/>
        </authorList>
    </citation>
    <scope>NUCLEOTIDE SEQUENCE [LARGE SCALE GENOMIC DNA]</scope>
    <source>
        <strain evidence="1 2">DSM 27594</strain>
    </source>
</reference>
<dbReference type="EMBL" id="JAUSTW010000008">
    <property type="protein sequence ID" value="MDQ0201275.1"/>
    <property type="molecule type" value="Genomic_DNA"/>
</dbReference>
<dbReference type="RefSeq" id="WP_307412443.1">
    <property type="nucleotide sequence ID" value="NZ_JAUSTW010000008.1"/>
</dbReference>
<evidence type="ECO:0000313" key="2">
    <source>
        <dbReference type="Proteomes" id="UP001224122"/>
    </source>
</evidence>
<feature type="non-terminal residue" evidence="1">
    <location>
        <position position="293"/>
    </location>
</feature>
<dbReference type="Pfam" id="PF17957">
    <property type="entry name" value="Big_7"/>
    <property type="match status" value="2"/>
</dbReference>
<name>A0ABT9Y0B6_9BACI</name>
<sequence>MKLYKNIVSILLAGILMLLYVTLPLYASAQTILGPIGIIDAPANNSTVKGQSEITGWFLDESGVSKVEVLVDGAVAGQASFGDTRLDVLKAYPQYNNGKAGFHYVLDTTKFSDGQHTVTIRETGTNGHVTTLPGSTVTIANVKGYVDNPVSGATLNGTKNVSGWFLDVSGVANIDVLVDGAVAGQASYGDARTDVQKAFPEFNNGNAGFHFALDTTKFSDGQHTVTIRETGTNGHVTTLPGSTVMIANVKGYVDNPVSGTTLNGTKNVSGWFLDASGVANIDVLVDGAVAGQA</sequence>
<dbReference type="Proteomes" id="UP001224122">
    <property type="component" value="Unassembled WGS sequence"/>
</dbReference>
<keyword evidence="2" id="KW-1185">Reference proteome</keyword>
<gene>
    <name evidence="1" type="ORF">J2S10_004481</name>
</gene>
<organism evidence="1 2">
    <name type="scientific">Neobacillus ginsengisoli</name>
    <dbReference type="NCBI Taxonomy" id="904295"/>
    <lineage>
        <taxon>Bacteria</taxon>
        <taxon>Bacillati</taxon>
        <taxon>Bacillota</taxon>
        <taxon>Bacilli</taxon>
        <taxon>Bacillales</taxon>
        <taxon>Bacillaceae</taxon>
        <taxon>Neobacillus</taxon>
    </lineage>
</organism>
<proteinExistence type="predicted"/>
<accession>A0ABT9Y0B6</accession>
<dbReference type="Gene3D" id="2.60.40.10">
    <property type="entry name" value="Immunoglobulins"/>
    <property type="match status" value="1"/>
</dbReference>
<evidence type="ECO:0000313" key="1">
    <source>
        <dbReference type="EMBL" id="MDQ0201275.1"/>
    </source>
</evidence>
<dbReference type="InterPro" id="IPR013783">
    <property type="entry name" value="Ig-like_fold"/>
</dbReference>